<dbReference type="InterPro" id="IPR022274">
    <property type="entry name" value="Peptidase_asp_AF0612"/>
</dbReference>
<evidence type="ECO:0000313" key="1">
    <source>
        <dbReference type="EMBL" id="UXE61487.1"/>
    </source>
</evidence>
<reference evidence="1" key="1">
    <citation type="submission" date="2021-04" db="EMBL/GenBank/DDBJ databases">
        <title>Genome sequence of Woronichinia naegeliana from Washington state freshwater lake bloom.</title>
        <authorList>
            <person name="Dreher T.W."/>
        </authorList>
    </citation>
    <scope>NUCLEOTIDE SEQUENCE</scope>
    <source>
        <strain evidence="1">WA131</strain>
    </source>
</reference>
<dbReference type="AlphaFoldDB" id="A0A977KX33"/>
<organism evidence="1">
    <name type="scientific">Woronichinia naegeliana WA131</name>
    <dbReference type="NCBI Taxonomy" id="2824559"/>
    <lineage>
        <taxon>Bacteria</taxon>
        <taxon>Bacillati</taxon>
        <taxon>Cyanobacteriota</taxon>
        <taxon>Cyanophyceae</taxon>
        <taxon>Synechococcales</taxon>
        <taxon>Coelosphaeriaceae</taxon>
        <taxon>Woronichinia</taxon>
    </lineage>
</organism>
<name>A0A977KX33_9CYAN</name>
<dbReference type="GO" id="GO:0006508">
    <property type="term" value="P:proteolysis"/>
    <property type="evidence" value="ECO:0007669"/>
    <property type="project" value="UniProtKB-KW"/>
</dbReference>
<dbReference type="GO" id="GO:0008233">
    <property type="term" value="F:peptidase activity"/>
    <property type="evidence" value="ECO:0007669"/>
    <property type="project" value="UniProtKB-KW"/>
</dbReference>
<dbReference type="EC" id="3.4.23.-" evidence="1"/>
<dbReference type="EMBL" id="CP073041">
    <property type="protein sequence ID" value="UXE61487.1"/>
    <property type="molecule type" value="Genomic_DNA"/>
</dbReference>
<gene>
    <name evidence="1" type="ORF">KA717_00180</name>
</gene>
<keyword evidence="1" id="KW-0378">Hydrolase</keyword>
<proteinExistence type="predicted"/>
<dbReference type="NCBIfam" id="TIGR03698">
    <property type="entry name" value="clan_AA_DTGF"/>
    <property type="match status" value="1"/>
</dbReference>
<accession>A0A977KX33</accession>
<keyword evidence="1" id="KW-0645">Protease</keyword>
<dbReference type="KEGG" id="wna:KA717_00180"/>
<dbReference type="Proteomes" id="UP001065613">
    <property type="component" value="Chromosome"/>
</dbReference>
<sequence>MGLVYSDIQLKNPSQTGLAAIAVQALVDSGSVHLCIPEHIQIQLQLAIVDHKEVILADGSRRLIPYVGPIEIHFKNRVGFAGALVLGDQVLLGAILLEDMDLVIIPSTRQLDVNQNSPNIALSIAKGLLPSSSTFPHPKNL</sequence>
<protein>
    <submittedName>
        <fullName evidence="1">Clan AA aspartic protease</fullName>
        <ecNumber evidence="1">3.4.23.-</ecNumber>
    </submittedName>
</protein>